<dbReference type="EMBL" id="AMZH03030696">
    <property type="protein sequence ID" value="RRT32787.1"/>
    <property type="molecule type" value="Genomic_DNA"/>
</dbReference>
<dbReference type="Proteomes" id="UP000287651">
    <property type="component" value="Unassembled WGS sequence"/>
</dbReference>
<proteinExistence type="predicted"/>
<reference evidence="1 2" key="1">
    <citation type="journal article" date="2014" name="Agronomy (Basel)">
        <title>A Draft Genome Sequence for Ensete ventricosum, the Drought-Tolerant Tree Against Hunger.</title>
        <authorList>
            <person name="Harrison J."/>
            <person name="Moore K.A."/>
            <person name="Paszkiewicz K."/>
            <person name="Jones T."/>
            <person name="Grant M."/>
            <person name="Ambacheew D."/>
            <person name="Muzemil S."/>
            <person name="Studholme D.J."/>
        </authorList>
    </citation>
    <scope>NUCLEOTIDE SEQUENCE [LARGE SCALE GENOMIC DNA]</scope>
</reference>
<dbReference type="AlphaFoldDB" id="A0A426WZY6"/>
<evidence type="ECO:0000313" key="1">
    <source>
        <dbReference type="EMBL" id="RRT32787.1"/>
    </source>
</evidence>
<sequence length="66" mass="7195">MLAGNTLGDRRKKTIELTARMPEVARLSGNRPYPGIRVTANGYQRLNRSGLVGKPLVPSFRAVESG</sequence>
<comment type="caution">
    <text evidence="1">The sequence shown here is derived from an EMBL/GenBank/DDBJ whole genome shotgun (WGS) entry which is preliminary data.</text>
</comment>
<evidence type="ECO:0000313" key="2">
    <source>
        <dbReference type="Proteomes" id="UP000287651"/>
    </source>
</evidence>
<name>A0A426WZY6_ENSVE</name>
<accession>A0A426WZY6</accession>
<gene>
    <name evidence="1" type="ORF">B296_00034360</name>
</gene>
<protein>
    <submittedName>
        <fullName evidence="1">Uncharacterized protein</fullName>
    </submittedName>
</protein>
<organism evidence="1 2">
    <name type="scientific">Ensete ventricosum</name>
    <name type="common">Abyssinian banana</name>
    <name type="synonym">Musa ensete</name>
    <dbReference type="NCBI Taxonomy" id="4639"/>
    <lineage>
        <taxon>Eukaryota</taxon>
        <taxon>Viridiplantae</taxon>
        <taxon>Streptophyta</taxon>
        <taxon>Embryophyta</taxon>
        <taxon>Tracheophyta</taxon>
        <taxon>Spermatophyta</taxon>
        <taxon>Magnoliopsida</taxon>
        <taxon>Liliopsida</taxon>
        <taxon>Zingiberales</taxon>
        <taxon>Musaceae</taxon>
        <taxon>Ensete</taxon>
    </lineage>
</organism>